<dbReference type="PANTHER" id="PTHR22926:SF5">
    <property type="entry name" value="PHOSPHO-N-ACETYLMURAMOYL-PENTAPEPTIDE-TRANSFERASE HOMOLOG"/>
    <property type="match status" value="1"/>
</dbReference>
<dbReference type="GO" id="GO:0051301">
    <property type="term" value="P:cell division"/>
    <property type="evidence" value="ECO:0007669"/>
    <property type="project" value="UniProtKB-KW"/>
</dbReference>
<keyword evidence="11" id="KW-1185">Reference proteome</keyword>
<comment type="catalytic activity">
    <reaction evidence="7">
        <text>UDP-N-acetyl-alpha-D-muramoyl-L-alanyl-gamma-D-glutamyl-L-lysyl-D-alanyl-D-alanine + di-trans,octa-cis-undecaprenyl phosphate = Mur2Ac(oyl-L-Ala-gamma-D-Glu-L-Lys-D-Ala-D-Ala)-di-trans,octa-cis-undecaprenyl diphosphate + UMP</text>
        <dbReference type="Rhea" id="RHEA:21920"/>
        <dbReference type="ChEBI" id="CHEBI:57865"/>
        <dbReference type="ChEBI" id="CHEBI:60032"/>
        <dbReference type="ChEBI" id="CHEBI:60392"/>
        <dbReference type="ChEBI" id="CHEBI:70758"/>
        <dbReference type="EC" id="2.7.8.13"/>
    </reaction>
</comment>
<evidence type="ECO:0000256" key="8">
    <source>
        <dbReference type="NCBIfam" id="TIGR00445"/>
    </source>
</evidence>
<keyword evidence="7" id="KW-1003">Cell membrane</keyword>
<comment type="similarity">
    <text evidence="2 7">Belongs to the glycosyltransferase 4 family. MraY subfamily.</text>
</comment>
<comment type="pathway">
    <text evidence="7">Cell wall biogenesis; peptidoglycan biosynthesis.</text>
</comment>
<evidence type="ECO:0000256" key="2">
    <source>
        <dbReference type="ARBA" id="ARBA00005583"/>
    </source>
</evidence>
<evidence type="ECO:0000313" key="10">
    <source>
        <dbReference type="EMBL" id="SJZ40931.1"/>
    </source>
</evidence>
<dbReference type="STRING" id="263852.SAMN02745116_00217"/>
<sequence>MVALRCILPFVISMVIVVMVLPLFIRYMQSKQYGQTMLEELEEAHKEKQGTPTMGGTIFLLAIALSTIVTAFVCDVVNMRVIILLFVLLLYGVLGFLDDFLKIFKGQNEGLTPKQKLLGQVLGGIIFYLVYYNEGLPSTLNIFGVAELPIGFFYGIFIVIWLVGFSNAVNLTDGLDGLVSISGTISFLAYAIIAAHQKQFDVMIVCIAVMGGLLGFFRYNHKPAKIFMGDVGSLALGGLLAAVSSLLHQEWTLLLIGLVYVLETLSVMIQVTSFKTRGKRVFRMTPIHHHFELGGLTGHGEKWSEWKVDIVFWLFGGIASLVALAIVLA</sequence>
<dbReference type="AlphaFoldDB" id="A0A1T4KEW5"/>
<keyword evidence="7" id="KW-0131">Cell cycle</keyword>
<dbReference type="GO" id="GO:0009252">
    <property type="term" value="P:peptidoglycan biosynthetic process"/>
    <property type="evidence" value="ECO:0007669"/>
    <property type="project" value="UniProtKB-UniRule"/>
</dbReference>
<keyword evidence="7" id="KW-0132">Cell division</keyword>
<keyword evidence="6 7" id="KW-0472">Membrane</keyword>
<feature type="transmembrane region" description="Helical" evidence="7">
    <location>
        <begin position="79"/>
        <end position="97"/>
    </location>
</feature>
<keyword evidence="7" id="KW-0573">Peptidoglycan synthesis</keyword>
<feature type="transmembrane region" description="Helical" evidence="7">
    <location>
        <begin position="6"/>
        <end position="25"/>
    </location>
</feature>
<feature type="transmembrane region" description="Helical" evidence="7">
    <location>
        <begin position="54"/>
        <end position="73"/>
    </location>
</feature>
<feature type="binding site" evidence="9">
    <location>
        <position position="170"/>
    </location>
    <ligand>
        <name>Mg(2+)</name>
        <dbReference type="ChEBI" id="CHEBI:18420"/>
    </ligand>
</feature>
<dbReference type="Proteomes" id="UP000190328">
    <property type="component" value="Unassembled WGS sequence"/>
</dbReference>
<dbReference type="EMBL" id="FUXI01000002">
    <property type="protein sequence ID" value="SJZ40931.1"/>
    <property type="molecule type" value="Genomic_DNA"/>
</dbReference>
<feature type="binding site" evidence="9">
    <location>
        <position position="230"/>
    </location>
    <ligand>
        <name>Mg(2+)</name>
        <dbReference type="ChEBI" id="CHEBI:18420"/>
    </ligand>
</feature>
<dbReference type="RefSeq" id="WP_078806195.1">
    <property type="nucleotide sequence ID" value="NZ_FUXI01000002.1"/>
</dbReference>
<protein>
    <recommendedName>
        <fullName evidence="7 8">Phospho-N-acetylmuramoyl-pentapeptide-transferase</fullName>
        <ecNumber evidence="7 8">2.7.8.13</ecNumber>
    </recommendedName>
    <alternativeName>
        <fullName evidence="7">UDP-MurNAc-pentapeptide phosphotransferase</fullName>
    </alternativeName>
</protein>
<gene>
    <name evidence="7" type="primary">mraY</name>
    <name evidence="10" type="ORF">SAMN02745116_00217</name>
</gene>
<dbReference type="Pfam" id="PF10555">
    <property type="entry name" value="MraY_sig1"/>
    <property type="match status" value="1"/>
</dbReference>
<dbReference type="PANTHER" id="PTHR22926">
    <property type="entry name" value="PHOSPHO-N-ACETYLMURAMOYL-PENTAPEPTIDE-TRANSFERASE"/>
    <property type="match status" value="1"/>
</dbReference>
<evidence type="ECO:0000256" key="3">
    <source>
        <dbReference type="ARBA" id="ARBA00022679"/>
    </source>
</evidence>
<comment type="function">
    <text evidence="7">Catalyzes the initial step of the lipid cycle reactions in the biosynthesis of the cell wall peptidoglycan: transfers peptidoglycan precursor phospho-MurNAc-pentapeptide from UDP-MurNAc-pentapeptide onto the lipid carrier undecaprenyl phosphate, yielding undecaprenyl-pyrophosphoryl-MurNAc-pentapeptide, known as lipid I.</text>
</comment>
<comment type="cofactor">
    <cofactor evidence="7 9">
        <name>Mg(2+)</name>
        <dbReference type="ChEBI" id="CHEBI:18420"/>
    </cofactor>
</comment>
<dbReference type="GO" id="GO:0071555">
    <property type="term" value="P:cell wall organization"/>
    <property type="evidence" value="ECO:0007669"/>
    <property type="project" value="UniProtKB-KW"/>
</dbReference>
<dbReference type="GO" id="GO:0005886">
    <property type="term" value="C:plasma membrane"/>
    <property type="evidence" value="ECO:0007669"/>
    <property type="project" value="UniProtKB-SubCell"/>
</dbReference>
<keyword evidence="5 7" id="KW-1133">Transmembrane helix</keyword>
<keyword evidence="4 7" id="KW-0812">Transmembrane</keyword>
<dbReference type="InterPro" id="IPR000715">
    <property type="entry name" value="Glycosyl_transferase_4"/>
</dbReference>
<dbReference type="GO" id="GO:0046872">
    <property type="term" value="F:metal ion binding"/>
    <property type="evidence" value="ECO:0007669"/>
    <property type="project" value="UniProtKB-KW"/>
</dbReference>
<dbReference type="PROSITE" id="PS01348">
    <property type="entry name" value="MRAY_2"/>
    <property type="match status" value="1"/>
</dbReference>
<feature type="transmembrane region" description="Helical" evidence="7">
    <location>
        <begin position="117"/>
        <end position="133"/>
    </location>
</feature>
<dbReference type="InterPro" id="IPR018480">
    <property type="entry name" value="PNAcMuramoyl-5peptid_Trfase_CS"/>
</dbReference>
<dbReference type="InterPro" id="IPR003524">
    <property type="entry name" value="PNAcMuramoyl-5peptid_Trfase"/>
</dbReference>
<evidence type="ECO:0000256" key="1">
    <source>
        <dbReference type="ARBA" id="ARBA00004141"/>
    </source>
</evidence>
<feature type="transmembrane region" description="Helical" evidence="7">
    <location>
        <begin position="310"/>
        <end position="328"/>
    </location>
</feature>
<dbReference type="GO" id="GO:0008963">
    <property type="term" value="F:phospho-N-acetylmuramoyl-pentapeptide-transferase activity"/>
    <property type="evidence" value="ECO:0007669"/>
    <property type="project" value="UniProtKB-UniRule"/>
</dbReference>
<dbReference type="GO" id="GO:0008360">
    <property type="term" value="P:regulation of cell shape"/>
    <property type="evidence" value="ECO:0007669"/>
    <property type="project" value="UniProtKB-KW"/>
</dbReference>
<keyword evidence="7" id="KW-0961">Cell wall biogenesis/degradation</keyword>
<dbReference type="OrthoDB" id="9805475at2"/>
<evidence type="ECO:0000256" key="4">
    <source>
        <dbReference type="ARBA" id="ARBA00022692"/>
    </source>
</evidence>
<evidence type="ECO:0000256" key="5">
    <source>
        <dbReference type="ARBA" id="ARBA00022989"/>
    </source>
</evidence>
<comment type="subcellular location">
    <subcellularLocation>
        <location evidence="7">Cell membrane</location>
        <topology evidence="7">Multi-pass membrane protein</topology>
    </subcellularLocation>
    <subcellularLocation>
        <location evidence="1">Membrane</location>
        <topology evidence="1">Multi-pass membrane protein</topology>
    </subcellularLocation>
</comment>
<evidence type="ECO:0000256" key="7">
    <source>
        <dbReference type="HAMAP-Rule" id="MF_00038"/>
    </source>
</evidence>
<feature type="transmembrane region" description="Helical" evidence="7">
    <location>
        <begin position="175"/>
        <end position="196"/>
    </location>
</feature>
<keyword evidence="7" id="KW-0133">Cell shape</keyword>
<proteinExistence type="inferred from homology"/>
<keyword evidence="7 9" id="KW-0460">Magnesium</keyword>
<keyword evidence="3 7" id="KW-0808">Transferase</keyword>
<dbReference type="EC" id="2.7.8.13" evidence="7 8"/>
<accession>A0A1T4KEW5</accession>
<dbReference type="CDD" id="cd06852">
    <property type="entry name" value="GT_MraY"/>
    <property type="match status" value="1"/>
</dbReference>
<dbReference type="Pfam" id="PF00953">
    <property type="entry name" value="Glycos_transf_4"/>
    <property type="match status" value="1"/>
</dbReference>
<evidence type="ECO:0000256" key="9">
    <source>
        <dbReference type="PIRSR" id="PIRSR600715-1"/>
    </source>
</evidence>
<feature type="transmembrane region" description="Helical" evidence="7">
    <location>
        <begin position="202"/>
        <end position="219"/>
    </location>
</feature>
<organism evidence="10 11">
    <name type="scientific">Pilibacter termitis</name>
    <dbReference type="NCBI Taxonomy" id="263852"/>
    <lineage>
        <taxon>Bacteria</taxon>
        <taxon>Bacillati</taxon>
        <taxon>Bacillota</taxon>
        <taxon>Bacilli</taxon>
        <taxon>Lactobacillales</taxon>
        <taxon>Enterococcaceae</taxon>
        <taxon>Pilibacter</taxon>
    </lineage>
</organism>
<feature type="transmembrane region" description="Helical" evidence="7">
    <location>
        <begin position="139"/>
        <end position="163"/>
    </location>
</feature>
<reference evidence="10 11" key="1">
    <citation type="submission" date="2017-02" db="EMBL/GenBank/DDBJ databases">
        <authorList>
            <person name="Peterson S.W."/>
        </authorList>
    </citation>
    <scope>NUCLEOTIDE SEQUENCE [LARGE SCALE GENOMIC DNA]</scope>
    <source>
        <strain evidence="10 11">ATCC BAA-1030</strain>
    </source>
</reference>
<keyword evidence="7 9" id="KW-0479">Metal-binding</keyword>
<dbReference type="HAMAP" id="MF_00038">
    <property type="entry name" value="MraY"/>
    <property type="match status" value="1"/>
</dbReference>
<evidence type="ECO:0000256" key="6">
    <source>
        <dbReference type="ARBA" id="ARBA00023136"/>
    </source>
</evidence>
<feature type="transmembrane region" description="Helical" evidence="7">
    <location>
        <begin position="253"/>
        <end position="274"/>
    </location>
</feature>
<evidence type="ECO:0000313" key="11">
    <source>
        <dbReference type="Proteomes" id="UP000190328"/>
    </source>
</evidence>
<dbReference type="UniPathway" id="UPA00219"/>
<dbReference type="NCBIfam" id="TIGR00445">
    <property type="entry name" value="mraY"/>
    <property type="match status" value="1"/>
</dbReference>
<name>A0A1T4KEW5_9ENTE</name>